<reference evidence="1 2" key="1">
    <citation type="submission" date="2024-01" db="EMBL/GenBank/DDBJ databases">
        <title>Pedobacter sp. nov., isolated from oil-contaminated soil.</title>
        <authorList>
            <person name="Le N.T.T."/>
        </authorList>
    </citation>
    <scope>NUCLEOTIDE SEQUENCE [LARGE SCALE GENOMIC DNA]</scope>
    <source>
        <strain evidence="1 2">VNH31</strain>
    </source>
</reference>
<dbReference type="RefSeq" id="WP_330146499.1">
    <property type="nucleotide sequence ID" value="NZ_JAZDQU010000002.1"/>
</dbReference>
<name>A0ABU7H2Q6_9SPHI</name>
<dbReference type="Proteomes" id="UP001337681">
    <property type="component" value="Unassembled WGS sequence"/>
</dbReference>
<organism evidence="1 2">
    <name type="scientific">Pedobacter flavus</name>
    <dbReference type="NCBI Taxonomy" id="3113906"/>
    <lineage>
        <taxon>Bacteria</taxon>
        <taxon>Pseudomonadati</taxon>
        <taxon>Bacteroidota</taxon>
        <taxon>Sphingobacteriia</taxon>
        <taxon>Sphingobacteriales</taxon>
        <taxon>Sphingobacteriaceae</taxon>
        <taxon>Pedobacter</taxon>
    </lineage>
</organism>
<sequence>MQSSVIFPLFYLPPVSYFKDFLAFQNQLLIEIHEHFPKQTYRNRTTILSPNGKLDLIIPVIRGSSSLGHTKLKDVKISYDAQWQRLHWKSYESCYRSSAYFEYYEAEFHKILFKKHEFLIDLNIELFTWLLEKLKKKQPLNFTEEFLPYDSVENDFRRSFSAKKVVELKQKPYFQVFDDRSGFQPNLSIIDLLFNQGPQSLNYI</sequence>
<proteinExistence type="predicted"/>
<comment type="caution">
    <text evidence="1">The sequence shown here is derived from an EMBL/GenBank/DDBJ whole genome shotgun (WGS) entry which is preliminary data.</text>
</comment>
<evidence type="ECO:0000313" key="2">
    <source>
        <dbReference type="Proteomes" id="UP001337681"/>
    </source>
</evidence>
<evidence type="ECO:0000313" key="1">
    <source>
        <dbReference type="EMBL" id="MEE1885604.1"/>
    </source>
</evidence>
<dbReference type="Pfam" id="PF08889">
    <property type="entry name" value="WbqC"/>
    <property type="match status" value="2"/>
</dbReference>
<gene>
    <name evidence="1" type="ORF">VRU49_09265</name>
</gene>
<dbReference type="EMBL" id="JAZDQU010000002">
    <property type="protein sequence ID" value="MEE1885604.1"/>
    <property type="molecule type" value="Genomic_DNA"/>
</dbReference>
<protein>
    <submittedName>
        <fullName evidence="1">WbqC family protein</fullName>
    </submittedName>
</protein>
<keyword evidence="2" id="KW-1185">Reference proteome</keyword>
<dbReference type="InterPro" id="IPR014985">
    <property type="entry name" value="WbqC"/>
</dbReference>
<accession>A0ABU7H2Q6</accession>